<evidence type="ECO:0000313" key="10">
    <source>
        <dbReference type="EMBL" id="KAA0167289.1"/>
    </source>
</evidence>
<dbReference type="Proteomes" id="UP000322899">
    <property type="component" value="Unassembled WGS sequence"/>
</dbReference>
<dbReference type="PANTHER" id="PTHR19359">
    <property type="entry name" value="CYTOCHROME B5"/>
    <property type="match status" value="1"/>
</dbReference>
<keyword evidence="6" id="KW-0812">Transmembrane</keyword>
<comment type="caution">
    <text evidence="8">The sequence shown here is derived from an EMBL/GenBank/DDBJ whole genome shotgun (WGS) entry which is preliminary data.</text>
</comment>
<evidence type="ECO:0000313" key="13">
    <source>
        <dbReference type="Proteomes" id="UP000325113"/>
    </source>
</evidence>
<keyword evidence="6" id="KW-1133">Transmembrane helix</keyword>
<accession>A0A5A8C4Z1</accession>
<dbReference type="SUPFAM" id="SSF55856">
    <property type="entry name" value="Cytochrome b5-like heme/steroid binding domain"/>
    <property type="match status" value="1"/>
</dbReference>
<evidence type="ECO:0000256" key="2">
    <source>
        <dbReference type="ARBA" id="ARBA00022723"/>
    </source>
</evidence>
<dbReference type="InterPro" id="IPR050668">
    <property type="entry name" value="Cytochrome_b5"/>
</dbReference>
<dbReference type="PROSITE" id="PS50255">
    <property type="entry name" value="CYTOCHROME_B5_2"/>
    <property type="match status" value="1"/>
</dbReference>
<evidence type="ECO:0000256" key="6">
    <source>
        <dbReference type="SAM" id="Phobius"/>
    </source>
</evidence>
<evidence type="ECO:0000256" key="5">
    <source>
        <dbReference type="SAM" id="MobiDB-lite"/>
    </source>
</evidence>
<keyword evidence="6" id="KW-0472">Membrane</keyword>
<feature type="domain" description="Cytochrome b5 heme-binding" evidence="7">
    <location>
        <begin position="26"/>
        <end position="102"/>
    </location>
</feature>
<evidence type="ECO:0000313" key="12">
    <source>
        <dbReference type="Proteomes" id="UP000323011"/>
    </source>
</evidence>
<evidence type="ECO:0000256" key="3">
    <source>
        <dbReference type="ARBA" id="ARBA00023004"/>
    </source>
</evidence>
<name>A0A5A8C4Z1_CAFRO</name>
<evidence type="ECO:0000313" key="8">
    <source>
        <dbReference type="EMBL" id="KAA0147885.1"/>
    </source>
</evidence>
<gene>
    <name evidence="10" type="ORF">FNF27_07372</name>
    <name evidence="8" type="ORF">FNF29_07098</name>
    <name evidence="9" type="ORF">FNF31_07033</name>
</gene>
<keyword evidence="1" id="KW-0349">Heme</keyword>
<protein>
    <recommendedName>
        <fullName evidence="7">Cytochrome b5 heme-binding domain-containing protein</fullName>
    </recommendedName>
</protein>
<dbReference type="Gene3D" id="3.10.120.10">
    <property type="entry name" value="Cytochrome b5-like heme/steroid binding domain"/>
    <property type="match status" value="1"/>
</dbReference>
<organism evidence="8 12">
    <name type="scientific">Cafeteria roenbergensis</name>
    <name type="common">Marine flagellate</name>
    <dbReference type="NCBI Taxonomy" id="33653"/>
    <lineage>
        <taxon>Eukaryota</taxon>
        <taxon>Sar</taxon>
        <taxon>Stramenopiles</taxon>
        <taxon>Bigyra</taxon>
        <taxon>Opalozoa</taxon>
        <taxon>Bicosoecida</taxon>
        <taxon>Cafeteriaceae</taxon>
        <taxon>Cafeteria</taxon>
    </lineage>
</organism>
<feature type="region of interest" description="Disordered" evidence="5">
    <location>
        <begin position="102"/>
        <end position="123"/>
    </location>
</feature>
<dbReference type="Pfam" id="PF00173">
    <property type="entry name" value="Cyt-b5"/>
    <property type="match status" value="1"/>
</dbReference>
<sequence length="146" mass="15371">MASVRKTAAKAEPEGTASASPAEAPLPEMTLEEVKKHASEKDCFIAVDGLVCDVTEYLPNHPGSMEQLLDVAGQDATGEFFDHGHSLNAVRKMKQLAVARLPKGEGERHTASVPTSGEQGSSGSTPVIGLVLLLVALAAYYVLTKQ</sequence>
<evidence type="ECO:0000313" key="11">
    <source>
        <dbReference type="Proteomes" id="UP000322899"/>
    </source>
</evidence>
<dbReference type="AlphaFoldDB" id="A0A5A8C4Z1"/>
<dbReference type="GO" id="GO:0016020">
    <property type="term" value="C:membrane"/>
    <property type="evidence" value="ECO:0007669"/>
    <property type="project" value="TreeGrafter"/>
</dbReference>
<evidence type="ECO:0000259" key="7">
    <source>
        <dbReference type="PROSITE" id="PS50255"/>
    </source>
</evidence>
<evidence type="ECO:0000256" key="4">
    <source>
        <dbReference type="ARBA" id="ARBA00038168"/>
    </source>
</evidence>
<dbReference type="GO" id="GO:0046872">
    <property type="term" value="F:metal ion binding"/>
    <property type="evidence" value="ECO:0007669"/>
    <property type="project" value="UniProtKB-KW"/>
</dbReference>
<dbReference type="InterPro" id="IPR036400">
    <property type="entry name" value="Cyt_B5-like_heme/steroid_sf"/>
</dbReference>
<evidence type="ECO:0000313" key="9">
    <source>
        <dbReference type="EMBL" id="KAA0150378.1"/>
    </source>
</evidence>
<dbReference type="PANTHER" id="PTHR19359:SF14">
    <property type="entry name" value="CYTOCHROME B5 A"/>
    <property type="match status" value="1"/>
</dbReference>
<dbReference type="OrthoDB" id="260519at2759"/>
<reference evidence="11 12" key="1">
    <citation type="submission" date="2019-07" db="EMBL/GenBank/DDBJ databases">
        <title>Genomes of Cafeteria roenbergensis.</title>
        <authorList>
            <person name="Fischer M.G."/>
            <person name="Hackl T."/>
            <person name="Roman M."/>
        </authorList>
    </citation>
    <scope>NUCLEOTIDE SEQUENCE [LARGE SCALE GENOMIC DNA]</scope>
    <source>
        <strain evidence="8 12">BVI</strain>
        <strain evidence="9 13">Cflag</strain>
        <strain evidence="10 11">E4-10P</strain>
    </source>
</reference>
<dbReference type="GO" id="GO:0020037">
    <property type="term" value="F:heme binding"/>
    <property type="evidence" value="ECO:0007669"/>
    <property type="project" value="TreeGrafter"/>
</dbReference>
<keyword evidence="2" id="KW-0479">Metal-binding</keyword>
<dbReference type="InterPro" id="IPR001199">
    <property type="entry name" value="Cyt_B5-like_heme/steroid-bd"/>
</dbReference>
<dbReference type="EMBL" id="VLTM01000125">
    <property type="protein sequence ID" value="KAA0150378.1"/>
    <property type="molecule type" value="Genomic_DNA"/>
</dbReference>
<feature type="compositionally biased region" description="Low complexity" evidence="5">
    <location>
        <begin position="17"/>
        <end position="27"/>
    </location>
</feature>
<dbReference type="EMBL" id="VLTN01000060">
    <property type="protein sequence ID" value="KAA0147885.1"/>
    <property type="molecule type" value="Genomic_DNA"/>
</dbReference>
<keyword evidence="12" id="KW-1185">Reference proteome</keyword>
<keyword evidence="3" id="KW-0408">Iron</keyword>
<proteinExistence type="inferred from homology"/>
<feature type="region of interest" description="Disordered" evidence="5">
    <location>
        <begin position="1"/>
        <end position="27"/>
    </location>
</feature>
<dbReference type="Proteomes" id="UP000323011">
    <property type="component" value="Unassembled WGS sequence"/>
</dbReference>
<evidence type="ECO:0000256" key="1">
    <source>
        <dbReference type="ARBA" id="ARBA00022617"/>
    </source>
</evidence>
<comment type="similarity">
    <text evidence="4">Belongs to the cytochrome b5 family.</text>
</comment>
<dbReference type="Proteomes" id="UP000325113">
    <property type="component" value="Unassembled WGS sequence"/>
</dbReference>
<feature type="transmembrane region" description="Helical" evidence="6">
    <location>
        <begin position="123"/>
        <end position="143"/>
    </location>
</feature>
<dbReference type="SMART" id="SM01117">
    <property type="entry name" value="Cyt-b5"/>
    <property type="match status" value="1"/>
</dbReference>
<dbReference type="EMBL" id="VLTO01000082">
    <property type="protein sequence ID" value="KAA0167289.1"/>
    <property type="molecule type" value="Genomic_DNA"/>
</dbReference>
<dbReference type="OMA" id="KEFTMQD"/>
<feature type="compositionally biased region" description="Polar residues" evidence="5">
    <location>
        <begin position="112"/>
        <end position="123"/>
    </location>
</feature>